<dbReference type="InterPro" id="IPR043429">
    <property type="entry name" value="ArtM/GltK/GlnP/TcyL/YhdX-like"/>
</dbReference>
<dbReference type="GO" id="GO:0006865">
    <property type="term" value="P:amino acid transport"/>
    <property type="evidence" value="ECO:0007669"/>
    <property type="project" value="TreeGrafter"/>
</dbReference>
<evidence type="ECO:0000256" key="6">
    <source>
        <dbReference type="ARBA" id="ARBA00022989"/>
    </source>
</evidence>
<keyword evidence="6 8" id="KW-1133">Transmembrane helix</keyword>
<dbReference type="Gene3D" id="1.10.3720.10">
    <property type="entry name" value="MetI-like"/>
    <property type="match status" value="1"/>
</dbReference>
<comment type="subcellular location">
    <subcellularLocation>
        <location evidence="1">Cell inner membrane</location>
        <topology evidence="1">Multi-pass membrane protein</topology>
    </subcellularLocation>
    <subcellularLocation>
        <location evidence="8">Cell membrane</location>
        <topology evidence="8">Multi-pass membrane protein</topology>
    </subcellularLocation>
</comment>
<dbReference type="NCBIfam" id="TIGR01726">
    <property type="entry name" value="HEQRo_perm_3TM"/>
    <property type="match status" value="1"/>
</dbReference>
<evidence type="ECO:0000256" key="5">
    <source>
        <dbReference type="ARBA" id="ARBA00022692"/>
    </source>
</evidence>
<dbReference type="PANTHER" id="PTHR30614:SF35">
    <property type="entry name" value="ABC TRANSPORTER PERMEASE PROTEIN"/>
    <property type="match status" value="1"/>
</dbReference>
<dbReference type="OrthoDB" id="7341446at2"/>
<evidence type="ECO:0000256" key="8">
    <source>
        <dbReference type="RuleBase" id="RU363032"/>
    </source>
</evidence>
<keyword evidence="11" id="KW-1185">Reference proteome</keyword>
<organism evidence="10 11">
    <name type="scientific">Rhizobium altiplani</name>
    <dbReference type="NCBI Taxonomy" id="1864509"/>
    <lineage>
        <taxon>Bacteria</taxon>
        <taxon>Pseudomonadati</taxon>
        <taxon>Pseudomonadota</taxon>
        <taxon>Alphaproteobacteria</taxon>
        <taxon>Hyphomicrobiales</taxon>
        <taxon>Rhizobiaceae</taxon>
        <taxon>Rhizobium/Agrobacterium group</taxon>
        <taxon>Rhizobium</taxon>
    </lineage>
</organism>
<keyword evidence="5 8" id="KW-0812">Transmembrane</keyword>
<keyword evidence="7 8" id="KW-0472">Membrane</keyword>
<gene>
    <name evidence="10" type="ORF">AS026_03535</name>
</gene>
<evidence type="ECO:0000313" key="10">
    <source>
        <dbReference type="EMBL" id="KWV53731.1"/>
    </source>
</evidence>
<dbReference type="InterPro" id="IPR010065">
    <property type="entry name" value="AA_ABC_transptr_permease_3TM"/>
</dbReference>
<feature type="domain" description="ABC transmembrane type-1" evidence="9">
    <location>
        <begin position="21"/>
        <end position="209"/>
    </location>
</feature>
<comment type="caution">
    <text evidence="10">The sequence shown here is derived from an EMBL/GenBank/DDBJ whole genome shotgun (WGS) entry which is preliminary data.</text>
</comment>
<dbReference type="SUPFAM" id="SSF161098">
    <property type="entry name" value="MetI-like"/>
    <property type="match status" value="1"/>
</dbReference>
<sequence>MSYSLGFDWLWGGAGALAYGAGMTLFLIACTTVFGTLLSVFGAAARRGRFGWLRRAVGIYVEVIRNTPFLVQLFFIFFGLPSIGIHLNPVTAAILAMTLNMAAYTTEVVGAGLDAIPTGQSEAALALGLKPRHVFFKVVLPQALKVIFPALTSQIVIMMLESAVVSQISVRELAQEADLLQARTFRSFETYLVVTMIYLAMSASLRRLLIAGGRRFLGAGIS</sequence>
<evidence type="ECO:0000256" key="7">
    <source>
        <dbReference type="ARBA" id="ARBA00023136"/>
    </source>
</evidence>
<reference evidence="10 11" key="1">
    <citation type="submission" date="2015-11" db="EMBL/GenBank/DDBJ databases">
        <title>Draft Genome Sequence of the Strain BR 10423 (Rhizobium sp.) isolated from nodules of Mimosa pudica.</title>
        <authorList>
            <person name="Barauna A.C."/>
            <person name="Zilli J.E."/>
            <person name="Simoes-Araujo J.L."/>
            <person name="Reis V.M."/>
            <person name="James E.K."/>
            <person name="Reis F.B.Jr."/>
            <person name="Rouws L.F."/>
            <person name="Passos S.R."/>
            <person name="Gois S.R."/>
        </authorList>
    </citation>
    <scope>NUCLEOTIDE SEQUENCE [LARGE SCALE GENOMIC DNA]</scope>
    <source>
        <strain evidence="10 11">BR10423</strain>
    </source>
</reference>
<feature type="transmembrane region" description="Helical" evidence="8">
    <location>
        <begin position="190"/>
        <end position="209"/>
    </location>
</feature>
<protein>
    <submittedName>
        <fullName evidence="10">ABC transporter permease</fullName>
    </submittedName>
</protein>
<keyword evidence="4" id="KW-1003">Cell membrane</keyword>
<dbReference type="InterPro" id="IPR035906">
    <property type="entry name" value="MetI-like_sf"/>
</dbReference>
<proteinExistence type="inferred from homology"/>
<evidence type="ECO:0000256" key="1">
    <source>
        <dbReference type="ARBA" id="ARBA00004429"/>
    </source>
</evidence>
<dbReference type="RefSeq" id="WP_062370167.1">
    <property type="nucleotide sequence ID" value="NZ_LNCD01000064.1"/>
</dbReference>
<dbReference type="GO" id="GO:0022857">
    <property type="term" value="F:transmembrane transporter activity"/>
    <property type="evidence" value="ECO:0007669"/>
    <property type="project" value="InterPro"/>
</dbReference>
<accession>A0A109JRG6</accession>
<dbReference type="Proteomes" id="UP000068164">
    <property type="component" value="Unassembled WGS sequence"/>
</dbReference>
<dbReference type="EMBL" id="LNCD01000064">
    <property type="protein sequence ID" value="KWV53731.1"/>
    <property type="molecule type" value="Genomic_DNA"/>
</dbReference>
<feature type="transmembrane region" description="Helical" evidence="8">
    <location>
        <begin position="20"/>
        <end position="45"/>
    </location>
</feature>
<dbReference type="Pfam" id="PF00528">
    <property type="entry name" value="BPD_transp_1"/>
    <property type="match status" value="1"/>
</dbReference>
<dbReference type="AlphaFoldDB" id="A0A109JRG6"/>
<evidence type="ECO:0000256" key="2">
    <source>
        <dbReference type="ARBA" id="ARBA00010072"/>
    </source>
</evidence>
<dbReference type="GO" id="GO:0043190">
    <property type="term" value="C:ATP-binding cassette (ABC) transporter complex"/>
    <property type="evidence" value="ECO:0007669"/>
    <property type="project" value="InterPro"/>
</dbReference>
<keyword evidence="3 8" id="KW-0813">Transport</keyword>
<evidence type="ECO:0000256" key="4">
    <source>
        <dbReference type="ARBA" id="ARBA00022475"/>
    </source>
</evidence>
<dbReference type="PROSITE" id="PS50928">
    <property type="entry name" value="ABC_TM1"/>
    <property type="match status" value="1"/>
</dbReference>
<evidence type="ECO:0000256" key="3">
    <source>
        <dbReference type="ARBA" id="ARBA00022448"/>
    </source>
</evidence>
<dbReference type="CDD" id="cd06261">
    <property type="entry name" value="TM_PBP2"/>
    <property type="match status" value="1"/>
</dbReference>
<evidence type="ECO:0000259" key="9">
    <source>
        <dbReference type="PROSITE" id="PS50928"/>
    </source>
</evidence>
<dbReference type="InterPro" id="IPR000515">
    <property type="entry name" value="MetI-like"/>
</dbReference>
<comment type="similarity">
    <text evidence="2">Belongs to the binding-protein-dependent transport system permease family. HisMQ subfamily.</text>
</comment>
<evidence type="ECO:0000313" key="11">
    <source>
        <dbReference type="Proteomes" id="UP000068164"/>
    </source>
</evidence>
<name>A0A109JRG6_9HYPH</name>
<dbReference type="PANTHER" id="PTHR30614">
    <property type="entry name" value="MEMBRANE COMPONENT OF AMINO ACID ABC TRANSPORTER"/>
    <property type="match status" value="1"/>
</dbReference>